<comment type="caution">
    <text evidence="2">The sequence shown here is derived from an EMBL/GenBank/DDBJ whole genome shotgun (WGS) entry which is preliminary data.</text>
</comment>
<keyword evidence="1" id="KW-1133">Transmembrane helix</keyword>
<feature type="transmembrane region" description="Helical" evidence="1">
    <location>
        <begin position="12"/>
        <end position="32"/>
    </location>
</feature>
<keyword evidence="1" id="KW-0812">Transmembrane</keyword>
<organism evidence="2 3">
    <name type="scientific">Zobellella aerophila</name>
    <dbReference type="NCBI Taxonomy" id="870480"/>
    <lineage>
        <taxon>Bacteria</taxon>
        <taxon>Pseudomonadati</taxon>
        <taxon>Pseudomonadota</taxon>
        <taxon>Gammaproteobacteria</taxon>
        <taxon>Aeromonadales</taxon>
        <taxon>Aeromonadaceae</taxon>
        <taxon>Zobellella</taxon>
    </lineage>
</organism>
<evidence type="ECO:0000256" key="1">
    <source>
        <dbReference type="SAM" id="Phobius"/>
    </source>
</evidence>
<evidence type="ECO:0000313" key="2">
    <source>
        <dbReference type="EMBL" id="GAA3538459.1"/>
    </source>
</evidence>
<sequence length="212" mass="22957">MQQLIRFFFQGLLILLPFILTIYLVYLIFAALDETLFSALGALLRLAFPALQAGWISSLAAGLVTLTLIILTGMLASNFLGRFFLSIFHGVLTRIPLVKMLYNSLSDLFNALLGDNKRFDKPVLVNLMGGEVQLMGFITQEDLGGFGLRDKVAVYLPQSYNFAGNLIIVERDKISPLDAPAGAVTSFVVSGGVTGKPNGKTNGKTKTPVGKP</sequence>
<proteinExistence type="predicted"/>
<dbReference type="PANTHER" id="PTHR31876:SF26">
    <property type="entry name" value="PROTEIN LIKE COV 2"/>
    <property type="match status" value="1"/>
</dbReference>
<dbReference type="InterPro" id="IPR007462">
    <property type="entry name" value="COV1-like"/>
</dbReference>
<evidence type="ECO:0000313" key="3">
    <source>
        <dbReference type="Proteomes" id="UP001500795"/>
    </source>
</evidence>
<reference evidence="3" key="1">
    <citation type="journal article" date="2019" name="Int. J. Syst. Evol. Microbiol.">
        <title>The Global Catalogue of Microorganisms (GCM) 10K type strain sequencing project: providing services to taxonomists for standard genome sequencing and annotation.</title>
        <authorList>
            <consortium name="The Broad Institute Genomics Platform"/>
            <consortium name="The Broad Institute Genome Sequencing Center for Infectious Disease"/>
            <person name="Wu L."/>
            <person name="Ma J."/>
        </authorList>
    </citation>
    <scope>NUCLEOTIDE SEQUENCE [LARGE SCALE GENOMIC DNA]</scope>
    <source>
        <strain evidence="3">JCM 17110</strain>
    </source>
</reference>
<keyword evidence="1" id="KW-0472">Membrane</keyword>
<name>A0ABP6VPC8_9GAMM</name>
<keyword evidence="3" id="KW-1185">Reference proteome</keyword>
<protein>
    <submittedName>
        <fullName evidence="2">DUF502 domain-containing protein</fullName>
    </submittedName>
</protein>
<dbReference type="Pfam" id="PF04367">
    <property type="entry name" value="DUF502"/>
    <property type="match status" value="1"/>
</dbReference>
<dbReference type="PANTHER" id="PTHR31876">
    <property type="entry name" value="COV-LIKE PROTEIN 1"/>
    <property type="match status" value="1"/>
</dbReference>
<feature type="transmembrane region" description="Helical" evidence="1">
    <location>
        <begin position="52"/>
        <end position="71"/>
    </location>
</feature>
<gene>
    <name evidence="2" type="ORF">GCM10022394_17630</name>
</gene>
<dbReference type="EMBL" id="BAABCX010000002">
    <property type="protein sequence ID" value="GAA3538459.1"/>
    <property type="molecule type" value="Genomic_DNA"/>
</dbReference>
<dbReference type="Proteomes" id="UP001500795">
    <property type="component" value="Unassembled WGS sequence"/>
</dbReference>
<accession>A0ABP6VPC8</accession>
<dbReference type="RefSeq" id="WP_344957025.1">
    <property type="nucleotide sequence ID" value="NZ_BAABCX010000002.1"/>
</dbReference>